<gene>
    <name evidence="1" type="ORF">ElyMa_002888300</name>
</gene>
<evidence type="ECO:0000313" key="2">
    <source>
        <dbReference type="Proteomes" id="UP000762676"/>
    </source>
</evidence>
<evidence type="ECO:0000313" key="1">
    <source>
        <dbReference type="EMBL" id="GFS03480.1"/>
    </source>
</evidence>
<accession>A0AAV4I0B7</accession>
<dbReference type="Proteomes" id="UP000762676">
    <property type="component" value="Unassembled WGS sequence"/>
</dbReference>
<sequence length="124" mass="14092">MFTLQRGRVLVERSIRKTFTPIHPSRQKKLKRDADYLEKIKENQMPDLTVALSMLESDPGCSFDFGSDVELDISSILSRSQEDSYANIQDSTNPAPEQCSVKKLFINTETRPGQSKSHNWTVSV</sequence>
<organism evidence="1 2">
    <name type="scientific">Elysia marginata</name>
    <dbReference type="NCBI Taxonomy" id="1093978"/>
    <lineage>
        <taxon>Eukaryota</taxon>
        <taxon>Metazoa</taxon>
        <taxon>Spiralia</taxon>
        <taxon>Lophotrochozoa</taxon>
        <taxon>Mollusca</taxon>
        <taxon>Gastropoda</taxon>
        <taxon>Heterobranchia</taxon>
        <taxon>Euthyneura</taxon>
        <taxon>Panpulmonata</taxon>
        <taxon>Sacoglossa</taxon>
        <taxon>Placobranchoidea</taxon>
        <taxon>Plakobranchidae</taxon>
        <taxon>Elysia</taxon>
    </lineage>
</organism>
<keyword evidence="2" id="KW-1185">Reference proteome</keyword>
<reference evidence="1 2" key="1">
    <citation type="journal article" date="2021" name="Elife">
        <title>Chloroplast acquisition without the gene transfer in kleptoplastic sea slugs, Plakobranchus ocellatus.</title>
        <authorList>
            <person name="Maeda T."/>
            <person name="Takahashi S."/>
            <person name="Yoshida T."/>
            <person name="Shimamura S."/>
            <person name="Takaki Y."/>
            <person name="Nagai Y."/>
            <person name="Toyoda A."/>
            <person name="Suzuki Y."/>
            <person name="Arimoto A."/>
            <person name="Ishii H."/>
            <person name="Satoh N."/>
            <person name="Nishiyama T."/>
            <person name="Hasebe M."/>
            <person name="Maruyama T."/>
            <person name="Minagawa J."/>
            <person name="Obokata J."/>
            <person name="Shigenobu S."/>
        </authorList>
    </citation>
    <scope>NUCLEOTIDE SEQUENCE [LARGE SCALE GENOMIC DNA]</scope>
</reference>
<dbReference type="EMBL" id="BMAT01005983">
    <property type="protein sequence ID" value="GFS03480.1"/>
    <property type="molecule type" value="Genomic_DNA"/>
</dbReference>
<comment type="caution">
    <text evidence="1">The sequence shown here is derived from an EMBL/GenBank/DDBJ whole genome shotgun (WGS) entry which is preliminary data.</text>
</comment>
<protein>
    <submittedName>
        <fullName evidence="1">Uncharacterized protein</fullName>
    </submittedName>
</protein>
<proteinExistence type="predicted"/>
<name>A0AAV4I0B7_9GAST</name>
<dbReference type="AlphaFoldDB" id="A0AAV4I0B7"/>